<sequence length="111" mass="12350">MAMFITDYEHKTFLSVTSSSQQMDEPEIFISGCLESSQGSGNQDREYFTIVIMASAMGVRIFMFVGLVVMVQTLTLDQDAISNQWVSGQMVLARIGQVPCLRKRIAVCGEE</sequence>
<evidence type="ECO:0000313" key="2">
    <source>
        <dbReference type="Proteomes" id="UP001064048"/>
    </source>
</evidence>
<comment type="caution">
    <text evidence="1">The sequence shown here is derived from an EMBL/GenBank/DDBJ whole genome shotgun (WGS) entry which is preliminary data.</text>
</comment>
<reference evidence="1 2" key="1">
    <citation type="journal article" date="2022" name="Genome Biol. Evol.">
        <title>The Spruce Budworm Genome: Reconstructing the Evolutionary History of Antifreeze Proteins.</title>
        <authorList>
            <person name="Beliveau C."/>
            <person name="Gagne P."/>
            <person name="Picq S."/>
            <person name="Vernygora O."/>
            <person name="Keeling C.I."/>
            <person name="Pinkney K."/>
            <person name="Doucet D."/>
            <person name="Wen F."/>
            <person name="Johnston J.S."/>
            <person name="Maaroufi H."/>
            <person name="Boyle B."/>
            <person name="Laroche J."/>
            <person name="Dewar K."/>
            <person name="Juretic N."/>
            <person name="Blackburn G."/>
            <person name="Nisole A."/>
            <person name="Brunet B."/>
            <person name="Brandao M."/>
            <person name="Lumley L."/>
            <person name="Duan J."/>
            <person name="Quan G."/>
            <person name="Lucarotti C.J."/>
            <person name="Roe A.D."/>
            <person name="Sperling F.A.H."/>
            <person name="Levesque R.C."/>
            <person name="Cusson M."/>
        </authorList>
    </citation>
    <scope>NUCLEOTIDE SEQUENCE [LARGE SCALE GENOMIC DNA]</scope>
    <source>
        <strain evidence="1">Glfc:IPQL:Cfum</strain>
    </source>
</reference>
<keyword evidence="2" id="KW-1185">Reference proteome</keyword>
<gene>
    <name evidence="1" type="ORF">MSG28_008858</name>
</gene>
<protein>
    <submittedName>
        <fullName evidence="1">Uncharacterized protein</fullName>
    </submittedName>
</protein>
<accession>A0ACC0J8C4</accession>
<proteinExistence type="predicted"/>
<name>A0ACC0J8C4_CHOFU</name>
<dbReference type="EMBL" id="CM046114">
    <property type="protein sequence ID" value="KAI8420331.1"/>
    <property type="molecule type" value="Genomic_DNA"/>
</dbReference>
<dbReference type="Proteomes" id="UP001064048">
    <property type="component" value="Chromosome 14"/>
</dbReference>
<organism evidence="1 2">
    <name type="scientific">Choristoneura fumiferana</name>
    <name type="common">Spruce budworm moth</name>
    <name type="synonym">Archips fumiferana</name>
    <dbReference type="NCBI Taxonomy" id="7141"/>
    <lineage>
        <taxon>Eukaryota</taxon>
        <taxon>Metazoa</taxon>
        <taxon>Ecdysozoa</taxon>
        <taxon>Arthropoda</taxon>
        <taxon>Hexapoda</taxon>
        <taxon>Insecta</taxon>
        <taxon>Pterygota</taxon>
        <taxon>Neoptera</taxon>
        <taxon>Endopterygota</taxon>
        <taxon>Lepidoptera</taxon>
        <taxon>Glossata</taxon>
        <taxon>Ditrysia</taxon>
        <taxon>Tortricoidea</taxon>
        <taxon>Tortricidae</taxon>
        <taxon>Tortricinae</taxon>
        <taxon>Choristoneura</taxon>
    </lineage>
</organism>
<evidence type="ECO:0000313" key="1">
    <source>
        <dbReference type="EMBL" id="KAI8420331.1"/>
    </source>
</evidence>